<dbReference type="Proteomes" id="UP000186469">
    <property type="component" value="Unassembled WGS sequence"/>
</dbReference>
<dbReference type="EMBL" id="FRDI01000007">
    <property type="protein sequence ID" value="SHN65951.1"/>
    <property type="molecule type" value="Genomic_DNA"/>
</dbReference>
<name>A0A1M7T5F5_9BACT</name>
<keyword evidence="2" id="KW-1185">Reference proteome</keyword>
<protein>
    <submittedName>
        <fullName evidence="1">Uncharacterized protein</fullName>
    </submittedName>
</protein>
<sequence length="68" mass="7533">MEIQNNTVNSIQATLVNHPKNIENSKADEKLSIETKTEDNVALGFNAEEMKSAHTLNEEIVARLLGLI</sequence>
<accession>A0A1M7T5F5</accession>
<dbReference type="STRING" id="1121455.SAMN02745728_01557"/>
<gene>
    <name evidence="1" type="ORF">SAMN02745728_01557</name>
</gene>
<proteinExistence type="predicted"/>
<dbReference type="AlphaFoldDB" id="A0A1M7T5F5"/>
<evidence type="ECO:0000313" key="1">
    <source>
        <dbReference type="EMBL" id="SHN65951.1"/>
    </source>
</evidence>
<evidence type="ECO:0000313" key="2">
    <source>
        <dbReference type="Proteomes" id="UP000186469"/>
    </source>
</evidence>
<dbReference type="RefSeq" id="WP_072697252.1">
    <property type="nucleotide sequence ID" value="NZ_FRDI01000007.1"/>
</dbReference>
<organism evidence="1 2">
    <name type="scientific">Desulfovibrio litoralis DSM 11393</name>
    <dbReference type="NCBI Taxonomy" id="1121455"/>
    <lineage>
        <taxon>Bacteria</taxon>
        <taxon>Pseudomonadati</taxon>
        <taxon>Thermodesulfobacteriota</taxon>
        <taxon>Desulfovibrionia</taxon>
        <taxon>Desulfovibrionales</taxon>
        <taxon>Desulfovibrionaceae</taxon>
        <taxon>Desulfovibrio</taxon>
    </lineage>
</organism>
<reference evidence="1 2" key="1">
    <citation type="submission" date="2016-12" db="EMBL/GenBank/DDBJ databases">
        <authorList>
            <person name="Song W.-J."/>
            <person name="Kurnit D.M."/>
        </authorList>
    </citation>
    <scope>NUCLEOTIDE SEQUENCE [LARGE SCALE GENOMIC DNA]</scope>
    <source>
        <strain evidence="1 2">DSM 11393</strain>
    </source>
</reference>